<evidence type="ECO:0000256" key="1">
    <source>
        <dbReference type="SAM" id="MobiDB-lite"/>
    </source>
</evidence>
<accession>A0A0F9VBJ4</accession>
<gene>
    <name evidence="2" type="ORF">LCGC14_0504630</name>
</gene>
<reference evidence="2" key="1">
    <citation type="journal article" date="2015" name="Nature">
        <title>Complex archaea that bridge the gap between prokaryotes and eukaryotes.</title>
        <authorList>
            <person name="Spang A."/>
            <person name="Saw J.H."/>
            <person name="Jorgensen S.L."/>
            <person name="Zaremba-Niedzwiedzka K."/>
            <person name="Martijn J."/>
            <person name="Lind A.E."/>
            <person name="van Eijk R."/>
            <person name="Schleper C."/>
            <person name="Guy L."/>
            <person name="Ettema T.J."/>
        </authorList>
    </citation>
    <scope>NUCLEOTIDE SEQUENCE</scope>
</reference>
<dbReference type="EMBL" id="LAZR01000598">
    <property type="protein sequence ID" value="KKN63193.1"/>
    <property type="molecule type" value="Genomic_DNA"/>
</dbReference>
<evidence type="ECO:0000313" key="2">
    <source>
        <dbReference type="EMBL" id="KKN63193.1"/>
    </source>
</evidence>
<protein>
    <submittedName>
        <fullName evidence="2">Uncharacterized protein</fullName>
    </submittedName>
</protein>
<sequence length="138" mass="15631">MRKFKTKLGALRAFRKRRSAVIEWAMKRIRSGVTDNRAPEALMMLALVERALIDAFVLGKTDPWGRQARNSYLSGPVFEWHTSLLGLEHNWVLEQVASVAMSISEIEREEREYARNYDNPDPSGSGGPISMRGIPNEA</sequence>
<comment type="caution">
    <text evidence="2">The sequence shown here is derived from an EMBL/GenBank/DDBJ whole genome shotgun (WGS) entry which is preliminary data.</text>
</comment>
<proteinExistence type="predicted"/>
<feature type="region of interest" description="Disordered" evidence="1">
    <location>
        <begin position="112"/>
        <end position="138"/>
    </location>
</feature>
<dbReference type="AlphaFoldDB" id="A0A0F9VBJ4"/>
<name>A0A0F9VBJ4_9ZZZZ</name>
<organism evidence="2">
    <name type="scientific">marine sediment metagenome</name>
    <dbReference type="NCBI Taxonomy" id="412755"/>
    <lineage>
        <taxon>unclassified sequences</taxon>
        <taxon>metagenomes</taxon>
        <taxon>ecological metagenomes</taxon>
    </lineage>
</organism>